<dbReference type="InterPro" id="IPR043502">
    <property type="entry name" value="DNA/RNA_pol_sf"/>
</dbReference>
<accession>A0ABM1F0A2</accession>
<name>A0ABM1F0A2_PRICU</name>
<dbReference type="RefSeq" id="XP_014677873.1">
    <property type="nucleotide sequence ID" value="XM_014822387.1"/>
</dbReference>
<proteinExistence type="predicted"/>
<dbReference type="GeneID" id="106817696"/>
<reference evidence="2" key="1">
    <citation type="submission" date="2025-08" db="UniProtKB">
        <authorList>
            <consortium name="RefSeq"/>
        </authorList>
    </citation>
    <scope>IDENTIFICATION</scope>
</reference>
<sequence>MNKLIAVMLRFRQEPIAFMSDIEGMFMQVKVHPEDRDCLRFLWWEGGDITKQPKTYRMTSHLFGGLWSPSCANFALKRTAEDNKDNFDVKTVQTVDKNFYVDDCLKSVVSEEEAVRLIKQLCELLSLGGFRLTKFISNSRRVMMSLPETEWAKAAASLDLEEECLPAERALGVLWRVETDQFGYDVSVKDVPSTKRGMLSFTSTVYDPLGFVGPFIMRAKILFQELCRQKLDWDEAIPKYVADQWIRWLQDLPKIADFKVPRCLKPSDRLEAPVAFQLHHFSNASEKGFGAVTYLRMVDASDRIHCCLVMAKSRLAPIKPTTIPRLELSAAVVAVKLDQACRKHLEYTLPESVFWTDSTIVLHYLRSEEKRFQTFVANRVAQIHEGSSSSQWRHVDTNNNPAYDISRGMSADEMITDERWTQGPTFLWSKEELWPAQPDLGDIPTAAEIKKAREIYLTTATEAKATKTTVDQLFERFSSWHELKQAVAIILRVKDILRKKSDVNRTEPVTGKEIQRAEQAIIVYMQ</sequence>
<dbReference type="PANTHER" id="PTHR47331:SF1">
    <property type="entry name" value="GAG-LIKE PROTEIN"/>
    <property type="match status" value="1"/>
</dbReference>
<dbReference type="Pfam" id="PF05380">
    <property type="entry name" value="Peptidase_A17"/>
    <property type="match status" value="1"/>
</dbReference>
<dbReference type="SUPFAM" id="SSF56672">
    <property type="entry name" value="DNA/RNA polymerases"/>
    <property type="match status" value="1"/>
</dbReference>
<evidence type="ECO:0000313" key="2">
    <source>
        <dbReference type="RefSeq" id="XP_014677873.1"/>
    </source>
</evidence>
<keyword evidence="1" id="KW-1185">Reference proteome</keyword>
<organism evidence="1 2">
    <name type="scientific">Priapulus caudatus</name>
    <name type="common">Priapulid worm</name>
    <dbReference type="NCBI Taxonomy" id="37621"/>
    <lineage>
        <taxon>Eukaryota</taxon>
        <taxon>Metazoa</taxon>
        <taxon>Ecdysozoa</taxon>
        <taxon>Scalidophora</taxon>
        <taxon>Priapulida</taxon>
        <taxon>Priapulimorpha</taxon>
        <taxon>Priapulimorphida</taxon>
        <taxon>Priapulidae</taxon>
        <taxon>Priapulus</taxon>
    </lineage>
</organism>
<dbReference type="PANTHER" id="PTHR47331">
    <property type="entry name" value="PHD-TYPE DOMAIN-CONTAINING PROTEIN"/>
    <property type="match status" value="1"/>
</dbReference>
<gene>
    <name evidence="2" type="primary">LOC106817696</name>
</gene>
<dbReference type="InterPro" id="IPR008042">
    <property type="entry name" value="Retrotrans_Pao"/>
</dbReference>
<dbReference type="Proteomes" id="UP000695022">
    <property type="component" value="Unplaced"/>
</dbReference>
<protein>
    <submittedName>
        <fullName evidence="2">Uncharacterized protein LOC106817696</fullName>
    </submittedName>
</protein>
<evidence type="ECO:0000313" key="1">
    <source>
        <dbReference type="Proteomes" id="UP000695022"/>
    </source>
</evidence>